<keyword evidence="2" id="KW-0805">Transcription regulation</keyword>
<evidence type="ECO:0000256" key="4">
    <source>
        <dbReference type="ARBA" id="ARBA00023163"/>
    </source>
</evidence>
<dbReference type="RefSeq" id="WP_075635321.1">
    <property type="nucleotide sequence ID" value="NZ_MKIO01000031.1"/>
</dbReference>
<dbReference type="Proteomes" id="UP000186143">
    <property type="component" value="Unassembled WGS sequence"/>
</dbReference>
<protein>
    <recommendedName>
        <fullName evidence="6">HTH-type transcriptional regulator TtuA</fullName>
    </recommendedName>
    <alternativeName>
        <fullName evidence="7">Tartrate utilization transcriptional regulator</fullName>
    </alternativeName>
</protein>
<evidence type="ECO:0000256" key="7">
    <source>
        <dbReference type="ARBA" id="ARBA00083243"/>
    </source>
</evidence>
<dbReference type="GO" id="GO:0000976">
    <property type="term" value="F:transcription cis-regulatory region binding"/>
    <property type="evidence" value="ECO:0007669"/>
    <property type="project" value="TreeGrafter"/>
</dbReference>
<dbReference type="PROSITE" id="PS50931">
    <property type="entry name" value="HTH_LYSR"/>
    <property type="match status" value="1"/>
</dbReference>
<dbReference type="Gene3D" id="1.10.10.10">
    <property type="entry name" value="Winged helix-like DNA-binding domain superfamily/Winged helix DNA-binding domain"/>
    <property type="match status" value="1"/>
</dbReference>
<evidence type="ECO:0000256" key="6">
    <source>
        <dbReference type="ARBA" id="ARBA00067332"/>
    </source>
</evidence>
<dbReference type="InterPro" id="IPR000847">
    <property type="entry name" value="LysR_HTH_N"/>
</dbReference>
<dbReference type="FunFam" id="1.10.10.10:FF:000001">
    <property type="entry name" value="LysR family transcriptional regulator"/>
    <property type="match status" value="1"/>
</dbReference>
<accession>A0A1Q9AHW3</accession>
<dbReference type="PRINTS" id="PR00039">
    <property type="entry name" value="HTHLYSR"/>
</dbReference>
<dbReference type="InterPro" id="IPR036388">
    <property type="entry name" value="WH-like_DNA-bd_sf"/>
</dbReference>
<evidence type="ECO:0000259" key="8">
    <source>
        <dbReference type="PROSITE" id="PS50931"/>
    </source>
</evidence>
<reference evidence="9 10" key="1">
    <citation type="submission" date="2016-09" db="EMBL/GenBank/DDBJ databases">
        <title>Rhizobium sp. nov., a novel species isolated from the rice rhizosphere.</title>
        <authorList>
            <person name="Zhao J."/>
            <person name="Zhang X."/>
        </authorList>
    </citation>
    <scope>NUCLEOTIDE SEQUENCE [LARGE SCALE GENOMIC DNA]</scope>
    <source>
        <strain evidence="9 10">MH17</strain>
    </source>
</reference>
<dbReference type="SUPFAM" id="SSF53850">
    <property type="entry name" value="Periplasmic binding protein-like II"/>
    <property type="match status" value="1"/>
</dbReference>
<dbReference type="PANTHER" id="PTHR30126">
    <property type="entry name" value="HTH-TYPE TRANSCRIPTIONAL REGULATOR"/>
    <property type="match status" value="1"/>
</dbReference>
<sequence length="302" mass="32835">MNTRFLETFIWAARLSSFSAAAERLHTTQASVSNRIAALERELGVTLFTRDVRCVNLTQAGRLALEHAEKIVSLTGEFRQTVSRREALRGTIRLGAADTIVYAWLPLLIRRMNEQYPGVSLDLSIDTSLKISQRIQGGDIDLGFIMGPVLAPEIYSAPLCIFESCWVGATGLDLPEGSLTLDDIAHFPLLTFSAGSQPHQALRAMLDAHGLSDSRIYNSNSLSIMTRLVAAGVGVGALPRVLVEDIIRSGEARVLAISPVVPPLIFHAVYQDRGDNALARAIAQMAREIVAETVNAWMTALA</sequence>
<dbReference type="Pfam" id="PF00126">
    <property type="entry name" value="HTH_1"/>
    <property type="match status" value="1"/>
</dbReference>
<dbReference type="CDD" id="cd05466">
    <property type="entry name" value="PBP2_LTTR_substrate"/>
    <property type="match status" value="1"/>
</dbReference>
<feature type="domain" description="HTH lysR-type" evidence="8">
    <location>
        <begin position="1"/>
        <end position="58"/>
    </location>
</feature>
<comment type="similarity">
    <text evidence="1">Belongs to the LysR transcriptional regulatory family.</text>
</comment>
<evidence type="ECO:0000313" key="9">
    <source>
        <dbReference type="EMBL" id="OLP54760.1"/>
    </source>
</evidence>
<dbReference type="GO" id="GO:0003700">
    <property type="term" value="F:DNA-binding transcription factor activity"/>
    <property type="evidence" value="ECO:0007669"/>
    <property type="project" value="InterPro"/>
</dbReference>
<evidence type="ECO:0000256" key="3">
    <source>
        <dbReference type="ARBA" id="ARBA00023125"/>
    </source>
</evidence>
<evidence type="ECO:0000313" key="10">
    <source>
        <dbReference type="Proteomes" id="UP000186143"/>
    </source>
</evidence>
<evidence type="ECO:0000256" key="2">
    <source>
        <dbReference type="ARBA" id="ARBA00023015"/>
    </source>
</evidence>
<organism evidence="9 10">
    <name type="scientific">Xaviernesmea rhizosphaerae</name>
    <dbReference type="NCBI Taxonomy" id="1672749"/>
    <lineage>
        <taxon>Bacteria</taxon>
        <taxon>Pseudomonadati</taxon>
        <taxon>Pseudomonadota</taxon>
        <taxon>Alphaproteobacteria</taxon>
        <taxon>Hyphomicrobiales</taxon>
        <taxon>Rhizobiaceae</taxon>
        <taxon>Rhizobium/Agrobacterium group</taxon>
        <taxon>Xaviernesmea</taxon>
    </lineage>
</organism>
<evidence type="ECO:0000256" key="5">
    <source>
        <dbReference type="ARBA" id="ARBA00054626"/>
    </source>
</evidence>
<dbReference type="InterPro" id="IPR036390">
    <property type="entry name" value="WH_DNA-bd_sf"/>
</dbReference>
<dbReference type="InterPro" id="IPR005119">
    <property type="entry name" value="LysR_subst-bd"/>
</dbReference>
<dbReference type="STRING" id="1672749.BJF92_13160"/>
<dbReference type="PANTHER" id="PTHR30126:SF77">
    <property type="entry name" value="TRANSCRIPTIONAL REGULATORY PROTEIN"/>
    <property type="match status" value="1"/>
</dbReference>
<name>A0A1Q9AHW3_9HYPH</name>
<keyword evidence="4" id="KW-0804">Transcription</keyword>
<comment type="caution">
    <text evidence="9">The sequence shown here is derived from an EMBL/GenBank/DDBJ whole genome shotgun (WGS) entry which is preliminary data.</text>
</comment>
<dbReference type="Pfam" id="PF03466">
    <property type="entry name" value="LysR_substrate"/>
    <property type="match status" value="1"/>
</dbReference>
<gene>
    <name evidence="9" type="ORF">BJF92_13160</name>
</gene>
<keyword evidence="3" id="KW-0238">DNA-binding</keyword>
<dbReference type="SUPFAM" id="SSF46785">
    <property type="entry name" value="Winged helix' DNA-binding domain"/>
    <property type="match status" value="1"/>
</dbReference>
<comment type="function">
    <text evidence="5">Transcriptional regulator of the ttuABCDE tartrate utilization operon.</text>
</comment>
<dbReference type="OrthoDB" id="9791253at2"/>
<dbReference type="AlphaFoldDB" id="A0A1Q9AHW3"/>
<dbReference type="EMBL" id="MKIO01000031">
    <property type="protein sequence ID" value="OLP54760.1"/>
    <property type="molecule type" value="Genomic_DNA"/>
</dbReference>
<proteinExistence type="inferred from homology"/>
<evidence type="ECO:0000256" key="1">
    <source>
        <dbReference type="ARBA" id="ARBA00009437"/>
    </source>
</evidence>
<dbReference type="Gene3D" id="3.40.190.10">
    <property type="entry name" value="Periplasmic binding protein-like II"/>
    <property type="match status" value="2"/>
</dbReference>